<keyword evidence="4" id="KW-0165">Cleavage on pair of basic residues</keyword>
<dbReference type="GO" id="GO:0007339">
    <property type="term" value="P:binding of sperm to zona pellucida"/>
    <property type="evidence" value="ECO:0007669"/>
    <property type="project" value="TreeGrafter"/>
</dbReference>
<keyword evidence="6" id="KW-1133">Transmembrane helix</keyword>
<feature type="compositionally biased region" description="Low complexity" evidence="11">
    <location>
        <begin position="473"/>
        <end position="483"/>
    </location>
</feature>
<evidence type="ECO:0000256" key="8">
    <source>
        <dbReference type="ARBA" id="ARBA00023157"/>
    </source>
</evidence>
<feature type="region of interest" description="Disordered" evidence="11">
    <location>
        <begin position="956"/>
        <end position="993"/>
    </location>
</feature>
<keyword evidence="9" id="KW-0278">Fertilization</keyword>
<feature type="region of interest" description="Disordered" evidence="11">
    <location>
        <begin position="457"/>
        <end position="578"/>
    </location>
</feature>
<feature type="compositionally biased region" description="Basic and acidic residues" evidence="11">
    <location>
        <begin position="797"/>
        <end position="813"/>
    </location>
</feature>
<proteinExistence type="predicted"/>
<evidence type="ECO:0000256" key="7">
    <source>
        <dbReference type="ARBA" id="ARBA00023136"/>
    </source>
</evidence>
<feature type="signal peptide" evidence="12">
    <location>
        <begin position="1"/>
        <end position="29"/>
    </location>
</feature>
<name>A0A2U9CPS0_SCOMX</name>
<reference evidence="14 15" key="1">
    <citation type="submission" date="2017-12" db="EMBL/GenBank/DDBJ databases">
        <title>Integrating genomic resources of turbot (Scophthalmus maximus) in depth evaluation of genetic and physical mapping variation across individuals.</title>
        <authorList>
            <person name="Martinez P."/>
        </authorList>
    </citation>
    <scope>NUCLEOTIDE SEQUENCE [LARGE SCALE GENOMIC DNA]</scope>
</reference>
<evidence type="ECO:0000256" key="9">
    <source>
        <dbReference type="ARBA" id="ARBA00023279"/>
    </source>
</evidence>
<feature type="region of interest" description="Disordered" evidence="11">
    <location>
        <begin position="730"/>
        <end position="775"/>
    </location>
</feature>
<evidence type="ECO:0000313" key="15">
    <source>
        <dbReference type="Proteomes" id="UP000246464"/>
    </source>
</evidence>
<dbReference type="Pfam" id="PF00100">
    <property type="entry name" value="Zona_pellucida"/>
    <property type="match status" value="1"/>
</dbReference>
<evidence type="ECO:0000256" key="10">
    <source>
        <dbReference type="ARBA" id="ARBA00024183"/>
    </source>
</evidence>
<keyword evidence="7" id="KW-0472">Membrane</keyword>
<dbReference type="Gene3D" id="2.60.40.4100">
    <property type="entry name" value="Zona pellucida, ZP-C domain"/>
    <property type="match status" value="1"/>
</dbReference>
<keyword evidence="12" id="KW-0732">Signal</keyword>
<evidence type="ECO:0000313" key="14">
    <source>
        <dbReference type="EMBL" id="AWP18537.1"/>
    </source>
</evidence>
<dbReference type="GO" id="GO:0005886">
    <property type="term" value="C:plasma membrane"/>
    <property type="evidence" value="ECO:0007669"/>
    <property type="project" value="UniProtKB-SubCell"/>
</dbReference>
<feature type="compositionally biased region" description="Basic and acidic residues" evidence="11">
    <location>
        <begin position="661"/>
        <end position="674"/>
    </location>
</feature>
<feature type="region of interest" description="Disordered" evidence="11">
    <location>
        <begin position="797"/>
        <end position="824"/>
    </location>
</feature>
<keyword evidence="3" id="KW-0964">Secreted</keyword>
<feature type="region of interest" description="Disordered" evidence="11">
    <location>
        <begin position="653"/>
        <end position="702"/>
    </location>
</feature>
<keyword evidence="15" id="KW-1185">Reference proteome</keyword>
<feature type="compositionally biased region" description="Basic and acidic residues" evidence="11">
    <location>
        <begin position="40"/>
        <end position="55"/>
    </location>
</feature>
<dbReference type="AlphaFoldDB" id="A0A2U9CPS0"/>
<keyword evidence="5" id="KW-0812">Transmembrane</keyword>
<dbReference type="EMBL" id="CP026261">
    <property type="protein sequence ID" value="AWP18537.1"/>
    <property type="molecule type" value="Genomic_DNA"/>
</dbReference>
<dbReference type="PROSITE" id="PS51034">
    <property type="entry name" value="ZP_2"/>
    <property type="match status" value="1"/>
</dbReference>
<dbReference type="GO" id="GO:0060468">
    <property type="term" value="P:prevention of polyspermy"/>
    <property type="evidence" value="ECO:0007669"/>
    <property type="project" value="TreeGrafter"/>
</dbReference>
<feature type="compositionally biased region" description="Basic and acidic residues" evidence="11">
    <location>
        <begin position="731"/>
        <end position="742"/>
    </location>
</feature>
<dbReference type="PANTHER" id="PTHR23343">
    <property type="entry name" value="ZONA PELLUCIDA SPERM-BINDING PROTEIN"/>
    <property type="match status" value="1"/>
</dbReference>
<feature type="compositionally biased region" description="Basic and acidic residues" evidence="11">
    <location>
        <begin position="63"/>
        <end position="79"/>
    </location>
</feature>
<evidence type="ECO:0000256" key="12">
    <source>
        <dbReference type="SAM" id="SignalP"/>
    </source>
</evidence>
<accession>A0A2U9CPS0</accession>
<evidence type="ECO:0000256" key="5">
    <source>
        <dbReference type="ARBA" id="ARBA00022692"/>
    </source>
</evidence>
<dbReference type="InterPro" id="IPR042235">
    <property type="entry name" value="ZP-C_dom"/>
</dbReference>
<gene>
    <name evidence="14" type="ORF">SMAX5B_006502</name>
</gene>
<dbReference type="GO" id="GO:0035805">
    <property type="term" value="C:egg coat"/>
    <property type="evidence" value="ECO:0007669"/>
    <property type="project" value="UniProtKB-SubCell"/>
</dbReference>
<protein>
    <recommendedName>
        <fullName evidence="13">ZP domain-containing protein</fullName>
    </recommendedName>
</protein>
<evidence type="ECO:0000256" key="2">
    <source>
        <dbReference type="ARBA" id="ARBA00022475"/>
    </source>
</evidence>
<dbReference type="InterPro" id="IPR001507">
    <property type="entry name" value="ZP_dom"/>
</dbReference>
<evidence type="ECO:0000256" key="6">
    <source>
        <dbReference type="ARBA" id="ARBA00022989"/>
    </source>
</evidence>
<evidence type="ECO:0000259" key="13">
    <source>
        <dbReference type="PROSITE" id="PS51034"/>
    </source>
</evidence>
<feature type="compositionally biased region" description="Low complexity" evidence="11">
    <location>
        <begin position="964"/>
        <end position="978"/>
    </location>
</feature>
<dbReference type="InterPro" id="IPR051148">
    <property type="entry name" value="Zona_Pellucida_Domain_gp"/>
</dbReference>
<evidence type="ECO:0000256" key="3">
    <source>
        <dbReference type="ARBA" id="ARBA00022530"/>
    </source>
</evidence>
<dbReference type="InterPro" id="IPR055355">
    <property type="entry name" value="ZP-C"/>
</dbReference>
<evidence type="ECO:0000256" key="1">
    <source>
        <dbReference type="ARBA" id="ARBA00004251"/>
    </source>
</evidence>
<keyword evidence="8" id="KW-1015">Disulfide bond</keyword>
<dbReference type="GO" id="GO:0035804">
    <property type="term" value="F:structural constituent of egg coat"/>
    <property type="evidence" value="ECO:0007669"/>
    <property type="project" value="TreeGrafter"/>
</dbReference>
<dbReference type="PANTHER" id="PTHR23343:SF117">
    <property type="entry name" value="ZONA PELLUCIDA SPERM-BINDING PROTEIN 4-LIKE ISOFORM X1"/>
    <property type="match status" value="1"/>
</dbReference>
<feature type="domain" description="ZP" evidence="13">
    <location>
        <begin position="884"/>
        <end position="1143"/>
    </location>
</feature>
<organism evidence="14 15">
    <name type="scientific">Scophthalmus maximus</name>
    <name type="common">Turbot</name>
    <name type="synonym">Psetta maxima</name>
    <dbReference type="NCBI Taxonomy" id="52904"/>
    <lineage>
        <taxon>Eukaryota</taxon>
        <taxon>Metazoa</taxon>
        <taxon>Chordata</taxon>
        <taxon>Craniata</taxon>
        <taxon>Vertebrata</taxon>
        <taxon>Euteleostomi</taxon>
        <taxon>Actinopterygii</taxon>
        <taxon>Neopterygii</taxon>
        <taxon>Teleostei</taxon>
        <taxon>Neoteleostei</taxon>
        <taxon>Acanthomorphata</taxon>
        <taxon>Carangaria</taxon>
        <taxon>Pleuronectiformes</taxon>
        <taxon>Pleuronectoidei</taxon>
        <taxon>Scophthalmidae</taxon>
        <taxon>Scophthalmus</taxon>
    </lineage>
</organism>
<dbReference type="SMART" id="SM00241">
    <property type="entry name" value="ZP"/>
    <property type="match status" value="1"/>
</dbReference>
<keyword evidence="3" id="KW-0272">Extracellular matrix</keyword>
<feature type="region of interest" description="Disordered" evidence="11">
    <location>
        <begin position="387"/>
        <end position="423"/>
    </location>
</feature>
<comment type="subcellular location">
    <subcellularLocation>
        <location evidence="1">Cell membrane</location>
        <topology evidence="1">Single-pass type I membrane protein</topology>
    </subcellularLocation>
    <subcellularLocation>
        <location evidence="10">Zona pellucida</location>
    </subcellularLocation>
</comment>
<feature type="chain" id="PRO_5016177350" description="ZP domain-containing protein" evidence="12">
    <location>
        <begin position="30"/>
        <end position="1144"/>
    </location>
</feature>
<evidence type="ECO:0000256" key="4">
    <source>
        <dbReference type="ARBA" id="ARBA00022685"/>
    </source>
</evidence>
<evidence type="ECO:0000256" key="11">
    <source>
        <dbReference type="SAM" id="MobiDB-lite"/>
    </source>
</evidence>
<feature type="region of interest" description="Disordered" evidence="11">
    <location>
        <begin position="29"/>
        <end position="90"/>
    </location>
</feature>
<keyword evidence="2" id="KW-1003">Cell membrane</keyword>
<feature type="compositionally biased region" description="Pro residues" evidence="11">
    <location>
        <begin position="681"/>
        <end position="702"/>
    </location>
</feature>
<dbReference type="Proteomes" id="UP000246464">
    <property type="component" value="Chromosome 19"/>
</dbReference>
<dbReference type="GO" id="GO:0032190">
    <property type="term" value="F:acrosin binding"/>
    <property type="evidence" value="ECO:0007669"/>
    <property type="project" value="TreeGrafter"/>
</dbReference>
<sequence>MHLTQNGFCFGVLLIYVVTTLTLPSAARCEPADPVPARLANRDGTRASARPEQRLGPRTASSRGDDRLKSRLGARRGDGQRAYSSSVPSEEDCVGGHVQLATKGKFYVVGQLQPNVPGAGYQSDSASSAVQAKVRGQWLSGSEESWQKLQPVVECGDDAMSLVVRRRRAGHLLLARVNESSVPLSQLPPLCGYSVQTTWRDLSLMAQYDACHVTQEDESYVLPLLWRGTPVKMSCPVPQAQPRAMDLPSMCCSLYGMAVKVQGLSPAEELRINVRGEWTPLVLIAEQCGYTLDMQGAEIVITAPYLTCGMSVKDEKYILYLQIGEKTFTLSCPVSPTEELPLVNRPHHLSWGPAGPIPETLEPFPWATPFYLAPPYYPHPTYHHTYQRPDVHDAHNPIAPSSLTPDLTFGPQPLPPVDSQPVYPEYYSNQISVEKSNNQYDVRNSLSSTDEVEHLMFPDPQQKQGPPEEHSAAHSPSSAAGSSVQVEAPSPHPPSHAFNPYYHYYHHPKIPLPGPPQDPDPRPEEKQSSTNSHTYDFSALPPDIQQSDANSDRFPQPAPEADSPPHIPPTSPEVAANPPAPYAQPYPYHYFYYFPHMARGEAKRLTPLHHDMAAKINLPDHASVLPVHEEYNVNSNMDQPNVDEMINTEKYKYNPLLTEEDDKKPQLNDKERRSTPVIPAVQPPLPPGYPPEPDPVEVPPSNHNPPPYPYFYHPYYHYYQMYYGPESLQSTDEHFTSSKEASDPLLQASSSPVPHPSHHKHQTTTSPTESTYDGKHGPLHPYYYYYHLLYQPEVSKDDQELNPERSVDSEKPSSESQLPSDSDHHRMGLLAHDAEAGDPSIPQPAHNPSHSLYSHYVALHHPHDVSGHPGGEDAEDRTDNEMRDCTMGQHFVLVVPDSALDPSVAPHPPEDGKVSCILRRLTSDPDIYIMPLDGCGVNQHVFHHLLEGQGIHSLQQDHNSVHDGSPVSSSPGSPGEGSLRVMDQPPPPPVQTTPATVTVQLRIAKDESFTSFHPEAPLPLGLIRGRPLYLEVSLPDPPEADLVLLVHSCMAYAQTPYTSWMLIYEGCPSRYDSQLLPSPDPHHVRRIMISSFLSLPSQSPSYKAKGEYSLLDDPEIYFMCMTVVCSAADGDCTVGCINSPNAGT</sequence>